<feature type="zinc finger region" description="CHC2-type" evidence="12 13">
    <location>
        <begin position="35"/>
        <end position="59"/>
    </location>
</feature>
<dbReference type="GO" id="GO:0008270">
    <property type="term" value="F:zinc ion binding"/>
    <property type="evidence" value="ECO:0007669"/>
    <property type="project" value="UniProtKB-UniRule"/>
</dbReference>
<evidence type="ECO:0000256" key="8">
    <source>
        <dbReference type="ARBA" id="ARBA00022833"/>
    </source>
</evidence>
<comment type="function">
    <text evidence="12">RNA polymerase that catalyzes the synthesis of short RNA molecules used as primers for DNA polymerase during DNA replication.</text>
</comment>
<comment type="cofactor">
    <cofactor evidence="12 13">
        <name>Zn(2+)</name>
        <dbReference type="ChEBI" id="CHEBI:29105"/>
    </cofactor>
    <text evidence="12 13">Binds 1 zinc ion per monomer.</text>
</comment>
<proteinExistence type="inferred from homology"/>
<protein>
    <recommendedName>
        <fullName evidence="12">DNA primase</fullName>
        <ecNumber evidence="12">2.7.7.101</ecNumber>
    </recommendedName>
</protein>
<dbReference type="SUPFAM" id="SSF56731">
    <property type="entry name" value="DNA primase core"/>
    <property type="match status" value="1"/>
</dbReference>
<evidence type="ECO:0000256" key="13">
    <source>
        <dbReference type="PIRSR" id="PIRSR002811-1"/>
    </source>
</evidence>
<keyword evidence="5 12" id="KW-0235">DNA replication</keyword>
<comment type="caution">
    <text evidence="16">The sequence shown here is derived from an EMBL/GenBank/DDBJ whole genome shotgun (WGS) entry which is preliminary data.</text>
</comment>
<dbReference type="InterPro" id="IPR002694">
    <property type="entry name" value="Znf_CHC2"/>
</dbReference>
<dbReference type="GO" id="GO:0006269">
    <property type="term" value="P:DNA replication, synthesis of primer"/>
    <property type="evidence" value="ECO:0007669"/>
    <property type="project" value="UniProtKB-UniRule"/>
</dbReference>
<evidence type="ECO:0000256" key="6">
    <source>
        <dbReference type="ARBA" id="ARBA00022723"/>
    </source>
</evidence>
<keyword evidence="1 12" id="KW-0240">DNA-directed RNA polymerase</keyword>
<evidence type="ECO:0000256" key="1">
    <source>
        <dbReference type="ARBA" id="ARBA00022478"/>
    </source>
</evidence>
<dbReference type="SMART" id="SM00400">
    <property type="entry name" value="ZnF_CHCC"/>
    <property type="match status" value="1"/>
</dbReference>
<dbReference type="Gene3D" id="3.90.980.10">
    <property type="entry name" value="DNA primase, catalytic core, N-terminal domain"/>
    <property type="match status" value="1"/>
</dbReference>
<dbReference type="InterPro" id="IPR006171">
    <property type="entry name" value="TOPRIM_dom"/>
</dbReference>
<dbReference type="Gene3D" id="3.90.580.10">
    <property type="entry name" value="Zinc finger, CHC2-type domain"/>
    <property type="match status" value="1"/>
</dbReference>
<dbReference type="InterPro" id="IPR037068">
    <property type="entry name" value="DNA_primase_core_N_sf"/>
</dbReference>
<accession>A0A1F6BQW2</accession>
<dbReference type="GO" id="GO:1990077">
    <property type="term" value="C:primosome complex"/>
    <property type="evidence" value="ECO:0007669"/>
    <property type="project" value="UniProtKB-KW"/>
</dbReference>
<dbReference type="InterPro" id="IPR006295">
    <property type="entry name" value="DNA_primase_DnaG"/>
</dbReference>
<dbReference type="Pfam" id="PF13155">
    <property type="entry name" value="Toprim_2"/>
    <property type="match status" value="1"/>
</dbReference>
<evidence type="ECO:0000256" key="10">
    <source>
        <dbReference type="ARBA" id="ARBA00023125"/>
    </source>
</evidence>
<dbReference type="SMART" id="SM00493">
    <property type="entry name" value="TOPRIM"/>
    <property type="match status" value="1"/>
</dbReference>
<evidence type="ECO:0000256" key="14">
    <source>
        <dbReference type="SAM" id="Coils"/>
    </source>
</evidence>
<keyword evidence="9" id="KW-0460">Magnesium</keyword>
<name>A0A1F6BQW2_9BACT</name>
<comment type="similarity">
    <text evidence="12">Belongs to the DnaG primase family.</text>
</comment>
<dbReference type="EC" id="2.7.7.101" evidence="12"/>
<dbReference type="PROSITE" id="PS50880">
    <property type="entry name" value="TOPRIM"/>
    <property type="match status" value="1"/>
</dbReference>
<evidence type="ECO:0000256" key="11">
    <source>
        <dbReference type="ARBA" id="ARBA00023163"/>
    </source>
</evidence>
<dbReference type="FunFam" id="3.90.580.10:FF:000001">
    <property type="entry name" value="DNA primase"/>
    <property type="match status" value="1"/>
</dbReference>
<dbReference type="PANTHER" id="PTHR30313:SF2">
    <property type="entry name" value="DNA PRIMASE"/>
    <property type="match status" value="1"/>
</dbReference>
<dbReference type="EMBL" id="MFKI01000021">
    <property type="protein sequence ID" value="OGG38937.1"/>
    <property type="molecule type" value="Genomic_DNA"/>
</dbReference>
<keyword evidence="14" id="KW-0175">Coiled coil</keyword>
<dbReference type="PANTHER" id="PTHR30313">
    <property type="entry name" value="DNA PRIMASE"/>
    <property type="match status" value="1"/>
</dbReference>
<dbReference type="Gene3D" id="3.40.1360.10">
    <property type="match status" value="1"/>
</dbReference>
<keyword evidence="8 12" id="KW-0862">Zinc</keyword>
<evidence type="ECO:0000256" key="3">
    <source>
        <dbReference type="ARBA" id="ARBA00022679"/>
    </source>
</evidence>
<dbReference type="GO" id="GO:0003677">
    <property type="term" value="F:DNA binding"/>
    <property type="evidence" value="ECO:0007669"/>
    <property type="project" value="UniProtKB-KW"/>
</dbReference>
<comment type="subunit">
    <text evidence="12">Monomer. Interacts with DnaB.</text>
</comment>
<dbReference type="InterPro" id="IPR036977">
    <property type="entry name" value="DNA_primase_Znf_CHC2"/>
</dbReference>
<dbReference type="SUPFAM" id="SSF57783">
    <property type="entry name" value="Zinc beta-ribbon"/>
    <property type="match status" value="1"/>
</dbReference>
<dbReference type="InterPro" id="IPR013264">
    <property type="entry name" value="DNAG_N"/>
</dbReference>
<sequence>MTRETDLIKERLDLVDFLRSYLKLLPAGKNFKALCPFHAEKTPSFVVSPERKMWHCFGCGLGGDLITFVMRHENLEFPEAIRFLAEKAGVAIATLNPALEKQFGILYKIHESAKSFYAAELSKNEEARKYLKARGLAPQTIEEFGLGFAPGGESLTLHLIKLGFDVLDVVKAGLANKNLDGLYRDRFQGRLIFPISNSLGKTVAFTGRLLREEGSKMPKYLNSPETPIFSKSRILYGFDKSKGEIAGSRTVFIVEGQMDFLMAWQTGVKNVVAVSGTGLTGDHLARLKRVADTVILSFDNDDAGERALERALDIFNNYDFHAKVVDLGKFKDPAEAAAADEKYLTRAIEGATPALRSVFEHHFAGLGKDIAEKKRVLRKMLSKIQGLRSRVEASEWLKELSRFSGISEVALSNELENLPLVEKSEPEAAAVGAPAEKERMDLISARLLSLAFTNPVFRSNLTPYEEWLPARYRKILADPKVEEGGLFELRGSYEFADKDEEALTGEFNELVRQLQIESLKRELEELREEIRSAEAKGESGKLSDVIVRFNVVARKINELK</sequence>
<evidence type="ECO:0000256" key="12">
    <source>
        <dbReference type="HAMAP-Rule" id="MF_00974"/>
    </source>
</evidence>
<comment type="catalytic activity">
    <reaction evidence="12">
        <text>ssDNA + n NTP = ssDNA/pppN(pN)n-1 hybrid + (n-1) diphosphate.</text>
        <dbReference type="EC" id="2.7.7.101"/>
    </reaction>
</comment>
<keyword evidence="6 12" id="KW-0479">Metal-binding</keyword>
<keyword evidence="11 12" id="KW-0804">Transcription</keyword>
<dbReference type="Pfam" id="PF01807">
    <property type="entry name" value="Zn_ribbon_DnaG"/>
    <property type="match status" value="1"/>
</dbReference>
<dbReference type="GO" id="GO:0005737">
    <property type="term" value="C:cytoplasm"/>
    <property type="evidence" value="ECO:0007669"/>
    <property type="project" value="TreeGrafter"/>
</dbReference>
<feature type="domain" description="Toprim" evidence="15">
    <location>
        <begin position="249"/>
        <end position="330"/>
    </location>
</feature>
<keyword evidence="4 12" id="KW-0548">Nucleotidyltransferase</keyword>
<dbReference type="InterPro" id="IPR030846">
    <property type="entry name" value="DnaG_bac"/>
</dbReference>
<evidence type="ECO:0000313" key="17">
    <source>
        <dbReference type="Proteomes" id="UP000179324"/>
    </source>
</evidence>
<keyword evidence="3 12" id="KW-0808">Transferase</keyword>
<keyword evidence="2 12" id="KW-0639">Primosome</keyword>
<comment type="domain">
    <text evidence="12">Contains an N-terminal zinc-binding domain, a central core domain that contains the primase activity, and a C-terminal DnaB-binding domain.</text>
</comment>
<dbReference type="Proteomes" id="UP000179324">
    <property type="component" value="Unassembled WGS sequence"/>
</dbReference>
<dbReference type="GO" id="GO:0000428">
    <property type="term" value="C:DNA-directed RNA polymerase complex"/>
    <property type="evidence" value="ECO:0007669"/>
    <property type="project" value="UniProtKB-KW"/>
</dbReference>
<feature type="coiled-coil region" evidence="14">
    <location>
        <begin position="509"/>
        <end position="543"/>
    </location>
</feature>
<dbReference type="NCBIfam" id="TIGR01391">
    <property type="entry name" value="dnaG"/>
    <property type="match status" value="1"/>
</dbReference>
<reference evidence="16 17" key="1">
    <citation type="journal article" date="2016" name="Nat. Commun.">
        <title>Thousands of microbial genomes shed light on interconnected biogeochemical processes in an aquifer system.</title>
        <authorList>
            <person name="Anantharaman K."/>
            <person name="Brown C.T."/>
            <person name="Hug L.A."/>
            <person name="Sharon I."/>
            <person name="Castelle C.J."/>
            <person name="Probst A.J."/>
            <person name="Thomas B.C."/>
            <person name="Singh A."/>
            <person name="Wilkins M.J."/>
            <person name="Karaoz U."/>
            <person name="Brodie E.L."/>
            <person name="Williams K.H."/>
            <person name="Hubbard S.S."/>
            <person name="Banfield J.F."/>
        </authorList>
    </citation>
    <scope>NUCLEOTIDE SEQUENCE [LARGE SCALE GENOMIC DNA]</scope>
</reference>
<dbReference type="Pfam" id="PF08275">
    <property type="entry name" value="DNAG_N"/>
    <property type="match status" value="1"/>
</dbReference>
<evidence type="ECO:0000256" key="4">
    <source>
        <dbReference type="ARBA" id="ARBA00022695"/>
    </source>
</evidence>
<evidence type="ECO:0000256" key="2">
    <source>
        <dbReference type="ARBA" id="ARBA00022515"/>
    </source>
</evidence>
<keyword evidence="7 12" id="KW-0863">Zinc-finger</keyword>
<organism evidence="16 17">
    <name type="scientific">Candidatus Jorgensenbacteria bacterium GWC1_48_12</name>
    <dbReference type="NCBI Taxonomy" id="1798469"/>
    <lineage>
        <taxon>Bacteria</taxon>
        <taxon>Candidatus Joergenseniibacteriota</taxon>
    </lineage>
</organism>
<evidence type="ECO:0000256" key="7">
    <source>
        <dbReference type="ARBA" id="ARBA00022771"/>
    </source>
</evidence>
<dbReference type="HAMAP" id="MF_00974">
    <property type="entry name" value="DNA_primase_DnaG"/>
    <property type="match status" value="1"/>
</dbReference>
<dbReference type="GO" id="GO:0003899">
    <property type="term" value="F:DNA-directed RNA polymerase activity"/>
    <property type="evidence" value="ECO:0007669"/>
    <property type="project" value="UniProtKB-UniRule"/>
</dbReference>
<dbReference type="InterPro" id="IPR050219">
    <property type="entry name" value="DnaG_primase"/>
</dbReference>
<evidence type="ECO:0000313" key="16">
    <source>
        <dbReference type="EMBL" id="OGG38937.1"/>
    </source>
</evidence>
<evidence type="ECO:0000256" key="9">
    <source>
        <dbReference type="ARBA" id="ARBA00022842"/>
    </source>
</evidence>
<dbReference type="AlphaFoldDB" id="A0A1F6BQW2"/>
<dbReference type="CDD" id="cd03364">
    <property type="entry name" value="TOPRIM_DnaG_primases"/>
    <property type="match status" value="1"/>
</dbReference>
<dbReference type="InterPro" id="IPR034151">
    <property type="entry name" value="TOPRIM_DnaG_bac"/>
</dbReference>
<keyword evidence="10 12" id="KW-0238">DNA-binding</keyword>
<evidence type="ECO:0000259" key="15">
    <source>
        <dbReference type="PROSITE" id="PS50880"/>
    </source>
</evidence>
<gene>
    <name evidence="12" type="primary">dnaG</name>
    <name evidence="16" type="ORF">A2127_00885</name>
</gene>
<evidence type="ECO:0000256" key="5">
    <source>
        <dbReference type="ARBA" id="ARBA00022705"/>
    </source>
</evidence>